<feature type="non-terminal residue" evidence="2">
    <location>
        <position position="203"/>
    </location>
</feature>
<evidence type="ECO:0000313" key="2">
    <source>
        <dbReference type="EMBL" id="CAH2263755.1"/>
    </source>
</evidence>
<dbReference type="AlphaFoldDB" id="A0A8S4SEN7"/>
<dbReference type="EMBL" id="CAKXAJ010026234">
    <property type="protein sequence ID" value="CAH2263755.1"/>
    <property type="molecule type" value="Genomic_DNA"/>
</dbReference>
<dbReference type="SUPFAM" id="SSF101447">
    <property type="entry name" value="Formin homology 2 domain (FH2 domain)"/>
    <property type="match status" value="1"/>
</dbReference>
<gene>
    <name evidence="2" type="primary">jg4417</name>
    <name evidence="2" type="ORF">PAEG_LOCUS24434</name>
</gene>
<accession>A0A8S4SEN7</accession>
<dbReference type="InterPro" id="IPR042201">
    <property type="entry name" value="FH2_Formin_sf"/>
</dbReference>
<dbReference type="Proteomes" id="UP000838756">
    <property type="component" value="Unassembled WGS sequence"/>
</dbReference>
<proteinExistence type="predicted"/>
<dbReference type="GO" id="GO:0030866">
    <property type="term" value="P:cortical actin cytoskeleton organization"/>
    <property type="evidence" value="ECO:0007669"/>
    <property type="project" value="TreeGrafter"/>
</dbReference>
<feature type="domain" description="FH2" evidence="1">
    <location>
        <begin position="1"/>
        <end position="133"/>
    </location>
</feature>
<organism evidence="2 3">
    <name type="scientific">Pararge aegeria aegeria</name>
    <dbReference type="NCBI Taxonomy" id="348720"/>
    <lineage>
        <taxon>Eukaryota</taxon>
        <taxon>Metazoa</taxon>
        <taxon>Ecdysozoa</taxon>
        <taxon>Arthropoda</taxon>
        <taxon>Hexapoda</taxon>
        <taxon>Insecta</taxon>
        <taxon>Pterygota</taxon>
        <taxon>Neoptera</taxon>
        <taxon>Endopterygota</taxon>
        <taxon>Lepidoptera</taxon>
        <taxon>Glossata</taxon>
        <taxon>Ditrysia</taxon>
        <taxon>Papilionoidea</taxon>
        <taxon>Nymphalidae</taxon>
        <taxon>Satyrinae</taxon>
        <taxon>Satyrini</taxon>
        <taxon>Parargina</taxon>
        <taxon>Pararge</taxon>
    </lineage>
</organism>
<feature type="non-terminal residue" evidence="2">
    <location>
        <position position="1"/>
    </location>
</feature>
<dbReference type="PANTHER" id="PTHR45920">
    <property type="entry name" value="FORMIN HOMOLOGY 2 DOMAIN CONTAINING, ISOFORM I"/>
    <property type="match status" value="1"/>
</dbReference>
<sequence length="203" mass="23258">VGPVIRASKVDFDVLNVNLMKLETDCKASWDHMKRVAKHDGSQIFKTKINEFLTDAAERIILLSLIKKRVMTRYNKFLLYLGVPPTEATKTKPAELLKVIAEFALEYRTTRERVLQQLEKRANHRERNKTRGKMIIDVGNYSNKSGEHTADSALKELLKSDADADLLADRRKPPPTRLHKLVNITMLRFRSETCVEGTLPKIC</sequence>
<dbReference type="Gene3D" id="1.20.58.2220">
    <property type="entry name" value="Formin, FH2 domain"/>
    <property type="match status" value="1"/>
</dbReference>
<dbReference type="PANTHER" id="PTHR45920:SF4">
    <property type="entry name" value="FORMIN HOMOLOGY 2 DOMAIN CONTAINING, ISOFORM I"/>
    <property type="match status" value="1"/>
</dbReference>
<dbReference type="Pfam" id="PF02181">
    <property type="entry name" value="FH2"/>
    <property type="match status" value="1"/>
</dbReference>
<reference evidence="2" key="1">
    <citation type="submission" date="2022-03" db="EMBL/GenBank/DDBJ databases">
        <authorList>
            <person name="Lindestad O."/>
        </authorList>
    </citation>
    <scope>NUCLEOTIDE SEQUENCE</scope>
</reference>
<dbReference type="GO" id="GO:0005737">
    <property type="term" value="C:cytoplasm"/>
    <property type="evidence" value="ECO:0007669"/>
    <property type="project" value="TreeGrafter"/>
</dbReference>
<dbReference type="GO" id="GO:0005856">
    <property type="term" value="C:cytoskeleton"/>
    <property type="evidence" value="ECO:0007669"/>
    <property type="project" value="TreeGrafter"/>
</dbReference>
<comment type="caution">
    <text evidence="2">The sequence shown here is derived from an EMBL/GenBank/DDBJ whole genome shotgun (WGS) entry which is preliminary data.</text>
</comment>
<protein>
    <submittedName>
        <fullName evidence="2">Jg4417 protein</fullName>
    </submittedName>
</protein>
<evidence type="ECO:0000259" key="1">
    <source>
        <dbReference type="PROSITE" id="PS51444"/>
    </source>
</evidence>
<dbReference type="GO" id="GO:0051015">
    <property type="term" value="F:actin filament binding"/>
    <property type="evidence" value="ECO:0007669"/>
    <property type="project" value="TreeGrafter"/>
</dbReference>
<name>A0A8S4SEN7_9NEOP</name>
<dbReference type="OrthoDB" id="9806920at2759"/>
<evidence type="ECO:0000313" key="3">
    <source>
        <dbReference type="Proteomes" id="UP000838756"/>
    </source>
</evidence>
<keyword evidence="3" id="KW-1185">Reference proteome</keyword>
<dbReference type="InterPro" id="IPR015425">
    <property type="entry name" value="FH2_Formin"/>
</dbReference>
<dbReference type="PROSITE" id="PS51444">
    <property type="entry name" value="FH2"/>
    <property type="match status" value="1"/>
</dbReference>